<evidence type="ECO:0000259" key="16">
    <source>
        <dbReference type="Pfam" id="PF06827"/>
    </source>
</evidence>
<dbReference type="GO" id="GO:0005524">
    <property type="term" value="F:ATP binding"/>
    <property type="evidence" value="ECO:0007669"/>
    <property type="project" value="UniProtKB-UniRule"/>
</dbReference>
<dbReference type="RefSeq" id="WP_058461506.1">
    <property type="nucleotide sequence ID" value="NZ_CAAAHS010000004.1"/>
</dbReference>
<dbReference type="GO" id="GO:0004822">
    <property type="term" value="F:isoleucine-tRNA ligase activity"/>
    <property type="evidence" value="ECO:0007669"/>
    <property type="project" value="UniProtKB-UniRule"/>
</dbReference>
<dbReference type="InterPro" id="IPR002300">
    <property type="entry name" value="aa-tRNA-synth_Ia"/>
</dbReference>
<dbReference type="GO" id="GO:0006428">
    <property type="term" value="P:isoleucyl-tRNA aminoacylation"/>
    <property type="evidence" value="ECO:0007669"/>
    <property type="project" value="UniProtKB-UniRule"/>
</dbReference>
<evidence type="ECO:0000256" key="10">
    <source>
        <dbReference type="ARBA" id="ARBA00022917"/>
    </source>
</evidence>
<protein>
    <recommendedName>
        <fullName evidence="14">Isoleucine--tRNA ligase</fullName>
        <ecNumber evidence="14">6.1.1.5</ecNumber>
    </recommendedName>
    <alternativeName>
        <fullName evidence="14">Isoleucyl-tRNA synthetase</fullName>
        <shortName evidence="14">IleRS</shortName>
    </alternativeName>
</protein>
<dbReference type="InterPro" id="IPR033708">
    <property type="entry name" value="Anticodon_Ile_BEm"/>
</dbReference>
<feature type="binding site" evidence="14">
    <location>
        <position position="919"/>
    </location>
    <ligand>
        <name>Zn(2+)</name>
        <dbReference type="ChEBI" id="CHEBI:29105"/>
    </ligand>
</feature>
<evidence type="ECO:0000313" key="19">
    <source>
        <dbReference type="Proteomes" id="UP000054859"/>
    </source>
</evidence>
<evidence type="ECO:0000256" key="14">
    <source>
        <dbReference type="HAMAP-Rule" id="MF_02002"/>
    </source>
</evidence>
<evidence type="ECO:0000256" key="8">
    <source>
        <dbReference type="ARBA" id="ARBA00022833"/>
    </source>
</evidence>
<dbReference type="OrthoDB" id="9810365at2"/>
<feature type="short sequence motif" description="'HIGH' region" evidence="14">
    <location>
        <begin position="58"/>
        <end position="68"/>
    </location>
</feature>
<dbReference type="InterPro" id="IPR013155">
    <property type="entry name" value="M/V/L/I-tRNA-synth_anticd-bd"/>
</dbReference>
<dbReference type="Gene3D" id="3.40.50.620">
    <property type="entry name" value="HUPs"/>
    <property type="match status" value="2"/>
</dbReference>
<accession>A0A0W0R3Z3</accession>
<dbReference type="InterPro" id="IPR014729">
    <property type="entry name" value="Rossmann-like_a/b/a_fold"/>
</dbReference>
<dbReference type="InterPro" id="IPR002301">
    <property type="entry name" value="Ile-tRNA-ligase"/>
</dbReference>
<comment type="caution">
    <text evidence="18">The sequence shown here is derived from an EMBL/GenBank/DDBJ whole genome shotgun (WGS) entry which is preliminary data.</text>
</comment>
<keyword evidence="11 14" id="KW-0030">Aminoacyl-tRNA synthetase</keyword>
<dbReference type="CDD" id="cd07960">
    <property type="entry name" value="Anticodon_Ia_Ile_BEm"/>
    <property type="match status" value="1"/>
</dbReference>
<keyword evidence="6 14" id="KW-0479">Metal-binding</keyword>
<dbReference type="PROSITE" id="PS00178">
    <property type="entry name" value="AA_TRNA_LIGASE_I"/>
    <property type="match status" value="1"/>
</dbReference>
<keyword evidence="4 14" id="KW-0963">Cytoplasm</keyword>
<comment type="similarity">
    <text evidence="2 14">Belongs to the class-I aminoacyl-tRNA synthetase family. IleS type 1 subfamily.</text>
</comment>
<dbReference type="GO" id="GO:0008270">
    <property type="term" value="F:zinc ion binding"/>
    <property type="evidence" value="ECO:0007669"/>
    <property type="project" value="UniProtKB-UniRule"/>
</dbReference>
<evidence type="ECO:0000259" key="17">
    <source>
        <dbReference type="Pfam" id="PF08264"/>
    </source>
</evidence>
<dbReference type="InterPro" id="IPR009080">
    <property type="entry name" value="tRNAsynth_Ia_anticodon-bd"/>
</dbReference>
<comment type="subcellular location">
    <subcellularLocation>
        <location evidence="1 14">Cytoplasm</location>
    </subcellularLocation>
</comment>
<dbReference type="Gene3D" id="1.10.730.20">
    <property type="match status" value="1"/>
</dbReference>
<evidence type="ECO:0000256" key="5">
    <source>
        <dbReference type="ARBA" id="ARBA00022598"/>
    </source>
</evidence>
<feature type="domain" description="Methionyl/Valyl/Leucyl/Isoleucyl-tRNA synthetase anticodon-binding" evidence="17">
    <location>
        <begin position="683"/>
        <end position="836"/>
    </location>
</feature>
<evidence type="ECO:0000256" key="3">
    <source>
        <dbReference type="ARBA" id="ARBA00011245"/>
    </source>
</evidence>
<evidence type="ECO:0000256" key="9">
    <source>
        <dbReference type="ARBA" id="ARBA00022840"/>
    </source>
</evidence>
<comment type="domain">
    <text evidence="14">IleRS has two distinct active sites: one for aminoacylation and one for editing. The misactivated valine is translocated from the active site to the editing site, which sterically excludes the correctly activated isoleucine. The single editing site contains two valyl binding pockets, one specific for each substrate (Val-AMP or Val-tRNA(Ile)).</text>
</comment>
<evidence type="ECO:0000259" key="15">
    <source>
        <dbReference type="Pfam" id="PF00133"/>
    </source>
</evidence>
<dbReference type="InterPro" id="IPR009008">
    <property type="entry name" value="Val/Leu/Ile-tRNA-synth_edit"/>
</dbReference>
<dbReference type="SUPFAM" id="SSF52374">
    <property type="entry name" value="Nucleotidylyl transferase"/>
    <property type="match status" value="1"/>
</dbReference>
<keyword evidence="19" id="KW-1185">Reference proteome</keyword>
<proteinExistence type="inferred from homology"/>
<evidence type="ECO:0000256" key="6">
    <source>
        <dbReference type="ARBA" id="ARBA00022723"/>
    </source>
</evidence>
<comment type="catalytic activity">
    <reaction evidence="13 14">
        <text>tRNA(Ile) + L-isoleucine + ATP = L-isoleucyl-tRNA(Ile) + AMP + diphosphate</text>
        <dbReference type="Rhea" id="RHEA:11060"/>
        <dbReference type="Rhea" id="RHEA-COMP:9666"/>
        <dbReference type="Rhea" id="RHEA-COMP:9695"/>
        <dbReference type="ChEBI" id="CHEBI:30616"/>
        <dbReference type="ChEBI" id="CHEBI:33019"/>
        <dbReference type="ChEBI" id="CHEBI:58045"/>
        <dbReference type="ChEBI" id="CHEBI:78442"/>
        <dbReference type="ChEBI" id="CHEBI:78528"/>
        <dbReference type="ChEBI" id="CHEBI:456215"/>
        <dbReference type="EC" id="6.1.1.5"/>
    </reaction>
</comment>
<feature type="short sequence motif" description="'KMSKS' region" evidence="14">
    <location>
        <begin position="600"/>
        <end position="604"/>
    </location>
</feature>
<organism evidence="18 19">
    <name type="scientific">Legionella adelaidensis</name>
    <dbReference type="NCBI Taxonomy" id="45056"/>
    <lineage>
        <taxon>Bacteria</taxon>
        <taxon>Pseudomonadati</taxon>
        <taxon>Pseudomonadota</taxon>
        <taxon>Gammaproteobacteria</taxon>
        <taxon>Legionellales</taxon>
        <taxon>Legionellaceae</taxon>
        <taxon>Legionella</taxon>
    </lineage>
</organism>
<dbReference type="InterPro" id="IPR001412">
    <property type="entry name" value="aa-tRNA-synth_I_CS"/>
</dbReference>
<gene>
    <name evidence="14 18" type="primary">ileS</name>
    <name evidence="18" type="ORF">Lade_0429</name>
</gene>
<dbReference type="FunFam" id="1.10.730.20:FF:000001">
    <property type="entry name" value="Isoleucine--tRNA ligase"/>
    <property type="match status" value="1"/>
</dbReference>
<dbReference type="GO" id="GO:0000049">
    <property type="term" value="F:tRNA binding"/>
    <property type="evidence" value="ECO:0007669"/>
    <property type="project" value="InterPro"/>
</dbReference>
<comment type="function">
    <text evidence="12 14">Catalyzes the attachment of isoleucine to tRNA(Ile). As IleRS can inadvertently accommodate and process structurally similar amino acids such as valine, to avoid such errors it has two additional distinct tRNA(Ile)-dependent editing activities. One activity is designated as 'pretransfer' editing and involves the hydrolysis of activated Val-AMP. The other activity is designated 'posttransfer' editing and involves deacylation of mischarged Val-tRNA(Ile).</text>
</comment>
<dbReference type="HAMAP" id="MF_02002">
    <property type="entry name" value="Ile_tRNA_synth_type1"/>
    <property type="match status" value="1"/>
</dbReference>
<dbReference type="STRING" id="45056.Lade_0429"/>
<evidence type="ECO:0000256" key="2">
    <source>
        <dbReference type="ARBA" id="ARBA00006887"/>
    </source>
</evidence>
<dbReference type="InterPro" id="IPR023585">
    <property type="entry name" value="Ile-tRNA-ligase_type1"/>
</dbReference>
<dbReference type="FunFam" id="3.40.50.620:FF:000048">
    <property type="entry name" value="Isoleucine--tRNA ligase"/>
    <property type="match status" value="1"/>
</dbReference>
<keyword evidence="9 14" id="KW-0067">ATP-binding</keyword>
<dbReference type="SUPFAM" id="SSF50677">
    <property type="entry name" value="ValRS/IleRS/LeuRS editing domain"/>
    <property type="match status" value="1"/>
</dbReference>
<feature type="binding site" evidence="14">
    <location>
        <position position="559"/>
    </location>
    <ligand>
        <name>L-isoleucyl-5'-AMP</name>
        <dbReference type="ChEBI" id="CHEBI:178002"/>
    </ligand>
</feature>
<feature type="binding site" evidence="14">
    <location>
        <position position="896"/>
    </location>
    <ligand>
        <name>Zn(2+)</name>
        <dbReference type="ChEBI" id="CHEBI:29105"/>
    </ligand>
</feature>
<dbReference type="PRINTS" id="PR00984">
    <property type="entry name" value="TRNASYNTHILE"/>
</dbReference>
<comment type="subunit">
    <text evidence="3 14">Monomer.</text>
</comment>
<dbReference type="PATRIC" id="fig|45056.6.peg.445"/>
<dbReference type="GO" id="GO:0005829">
    <property type="term" value="C:cytosol"/>
    <property type="evidence" value="ECO:0007669"/>
    <property type="project" value="TreeGrafter"/>
</dbReference>
<dbReference type="EMBL" id="LNKA01000001">
    <property type="protein sequence ID" value="KTC65771.1"/>
    <property type="molecule type" value="Genomic_DNA"/>
</dbReference>
<dbReference type="PANTHER" id="PTHR42765:SF1">
    <property type="entry name" value="ISOLEUCINE--TRNA LIGASE, MITOCHONDRIAL"/>
    <property type="match status" value="1"/>
</dbReference>
<comment type="cofactor">
    <cofactor evidence="14">
        <name>Zn(2+)</name>
        <dbReference type="ChEBI" id="CHEBI:29105"/>
    </cofactor>
    <text evidence="14">Binds 1 zinc ion per subunit.</text>
</comment>
<keyword evidence="7 14" id="KW-0547">Nucleotide-binding</keyword>
<feature type="binding site" evidence="14">
    <location>
        <position position="603"/>
    </location>
    <ligand>
        <name>ATP</name>
        <dbReference type="ChEBI" id="CHEBI:30616"/>
    </ligand>
</feature>
<feature type="binding site" evidence="14">
    <location>
        <position position="899"/>
    </location>
    <ligand>
        <name>Zn(2+)</name>
        <dbReference type="ChEBI" id="CHEBI:29105"/>
    </ligand>
</feature>
<evidence type="ECO:0000256" key="1">
    <source>
        <dbReference type="ARBA" id="ARBA00004496"/>
    </source>
</evidence>
<dbReference type="GO" id="GO:0002161">
    <property type="term" value="F:aminoacyl-tRNA deacylase activity"/>
    <property type="evidence" value="ECO:0007669"/>
    <property type="project" value="InterPro"/>
</dbReference>
<dbReference type="FunFam" id="3.40.50.620:FF:000042">
    <property type="entry name" value="Isoleucine--tRNA ligase"/>
    <property type="match status" value="1"/>
</dbReference>
<feature type="binding site" evidence="14">
    <location>
        <position position="916"/>
    </location>
    <ligand>
        <name>Zn(2+)</name>
        <dbReference type="ChEBI" id="CHEBI:29105"/>
    </ligand>
</feature>
<dbReference type="Pfam" id="PF00133">
    <property type="entry name" value="tRNA-synt_1"/>
    <property type="match status" value="1"/>
</dbReference>
<name>A0A0W0R3Z3_9GAMM</name>
<keyword evidence="8 14" id="KW-0862">Zinc</keyword>
<dbReference type="InterPro" id="IPR010663">
    <property type="entry name" value="Znf_FPG/IleRS"/>
</dbReference>
<dbReference type="PANTHER" id="PTHR42765">
    <property type="entry name" value="SOLEUCYL-TRNA SYNTHETASE"/>
    <property type="match status" value="1"/>
</dbReference>
<evidence type="ECO:0000256" key="11">
    <source>
        <dbReference type="ARBA" id="ARBA00023146"/>
    </source>
</evidence>
<evidence type="ECO:0000313" key="18">
    <source>
        <dbReference type="EMBL" id="KTC65771.1"/>
    </source>
</evidence>
<evidence type="ECO:0000256" key="7">
    <source>
        <dbReference type="ARBA" id="ARBA00022741"/>
    </source>
</evidence>
<dbReference type="NCBIfam" id="TIGR00392">
    <property type="entry name" value="ileS"/>
    <property type="match status" value="1"/>
</dbReference>
<dbReference type="Pfam" id="PF06827">
    <property type="entry name" value="zf-FPG_IleRS"/>
    <property type="match status" value="1"/>
</dbReference>
<dbReference type="Pfam" id="PF08264">
    <property type="entry name" value="Anticodon_1"/>
    <property type="match status" value="1"/>
</dbReference>
<dbReference type="AlphaFoldDB" id="A0A0W0R3Z3"/>
<dbReference type="Proteomes" id="UP000054859">
    <property type="component" value="Unassembled WGS sequence"/>
</dbReference>
<dbReference type="SUPFAM" id="SSF47323">
    <property type="entry name" value="Anticodon-binding domain of a subclass of class I aminoacyl-tRNA synthetases"/>
    <property type="match status" value="1"/>
</dbReference>
<dbReference type="InterPro" id="IPR050081">
    <property type="entry name" value="Ile-tRNA_ligase"/>
</dbReference>
<dbReference type="Gene3D" id="3.90.740.10">
    <property type="entry name" value="Valyl/Leucyl/Isoleucyl-tRNA synthetase, editing domain"/>
    <property type="match status" value="1"/>
</dbReference>
<keyword evidence="5 14" id="KW-0436">Ligase</keyword>
<reference evidence="18 19" key="1">
    <citation type="submission" date="2015-11" db="EMBL/GenBank/DDBJ databases">
        <title>Identification of large and diverse effector repertoires of 38 Legionella species.</title>
        <authorList>
            <person name="Burstein D."/>
            <person name="Amaro F."/>
            <person name="Zusman T."/>
            <person name="Lifshitz Z."/>
            <person name="Cohen O."/>
            <person name="Gilbert J.A."/>
            <person name="Pupko T."/>
            <person name="Shuman H.A."/>
            <person name="Segal G."/>
        </authorList>
    </citation>
    <scope>NUCLEOTIDE SEQUENCE [LARGE SCALE GENOMIC DNA]</scope>
    <source>
        <strain evidence="18 19">1762-AUS-E</strain>
    </source>
</reference>
<keyword evidence="10 14" id="KW-0648">Protein biosynthesis</keyword>
<feature type="domain" description="Aminoacyl-tRNA synthetase class Ia" evidence="15">
    <location>
        <begin position="28"/>
        <end position="638"/>
    </location>
</feature>
<evidence type="ECO:0000256" key="13">
    <source>
        <dbReference type="ARBA" id="ARBA00048359"/>
    </source>
</evidence>
<feature type="domain" description="Zinc finger FPG/IleRS-type" evidence="16">
    <location>
        <begin position="894"/>
        <end position="922"/>
    </location>
</feature>
<evidence type="ECO:0000256" key="4">
    <source>
        <dbReference type="ARBA" id="ARBA00022490"/>
    </source>
</evidence>
<dbReference type="EC" id="6.1.1.5" evidence="14"/>
<sequence length="933" mass="106548">MAEYKDTLNLPETSFPMKASLSQREPEMLAEWDNKKVYEKLRKKREGKKRFILHDGPPYANGHLHCGHALNKILKDIIIKSKSMSGFDAPFVPGWDCHGLPIELNVEKKVGKAGVKISASEFRKKCREYAATQIDIQREEFKRLGVFGDWQNPYITMNFKYEANIVRALAKIIARGHLQQGFKPVHWCIDCGSALAEAEVDYEEKTSPSIDVAFKAVNSQEILKKINATLPLKDVIVPIWTTTPWTLPANEAVCLHPELQYTLIDEGERYFVVAEELVDAVAERYGIKEGKKAGGFQGKEIEHVLLHHPFYPRSVPVVLGEHVTTDSGTGCVHTAPAHGPDDYLVGKQYDLPLINPVLGNGCFAEEIPLFAGLSVTKVNPDIIAVLREKGVLLHEENLRHSYPHCWRHKTPMIFRATPQWFIAMDKNNLRQDLLSQVNNVTWVPEWGKARIGTMIENRPDWCISRQRAWGTPIPLFVHKNSRELHPNTVALLEKIACRMEEKGIDAWFELDVEEFLGKDAKDYEKINDTLDVWFDSGVSHYCVLEQNKLLTYPADIYFEGSDQHRGWFNSSLTTAVAMNGNPPYKTVLTHGYTVDAEGKKLSKSKGNYVALDKLVSQHGADILRLWVASTDYRNEVSISEEIIKRNADAYRRIRNTARFLLANLFDFNPKEHSVAPDRMVELDKWALARCQEVQQEILLAYEQYNFHIIYQKIHNFCAVDMGSFYLDIIKDRQYTTPENSIARRSCQTAMYHIVEALTRWLAPILSFTAEEIWKYLPGNERSESVFLEEWYTAWPVIENVAMDDWSSLQLIRDEVNKALEITRKEGVIGSGLAAEVSLYANSKAYPLLQRLGNELRFLFITSSAMVFPLEEKLQETYYNPDLGVAIAVKASSYEKCARCWHRIEDVGDNTEFPELCSRCISNISAQEEERAFA</sequence>
<evidence type="ECO:0000256" key="12">
    <source>
        <dbReference type="ARBA" id="ARBA00025217"/>
    </source>
</evidence>